<keyword evidence="3" id="KW-1185">Reference proteome</keyword>
<gene>
    <name evidence="2" type="ORF">DPX16_8990</name>
</gene>
<feature type="compositionally biased region" description="Acidic residues" evidence="1">
    <location>
        <begin position="1"/>
        <end position="11"/>
    </location>
</feature>
<comment type="caution">
    <text evidence="2">The sequence shown here is derived from an EMBL/GenBank/DDBJ whole genome shotgun (WGS) entry which is preliminary data.</text>
</comment>
<organism evidence="2 3">
    <name type="scientific">Anabarilius grahami</name>
    <name type="common">Kanglang fish</name>
    <name type="synonym">Barilius grahami</name>
    <dbReference type="NCBI Taxonomy" id="495550"/>
    <lineage>
        <taxon>Eukaryota</taxon>
        <taxon>Metazoa</taxon>
        <taxon>Chordata</taxon>
        <taxon>Craniata</taxon>
        <taxon>Vertebrata</taxon>
        <taxon>Euteleostomi</taxon>
        <taxon>Actinopterygii</taxon>
        <taxon>Neopterygii</taxon>
        <taxon>Teleostei</taxon>
        <taxon>Ostariophysi</taxon>
        <taxon>Cypriniformes</taxon>
        <taxon>Xenocyprididae</taxon>
        <taxon>Xenocypridinae</taxon>
        <taxon>Xenocypridinae incertae sedis</taxon>
        <taxon>Anabarilius</taxon>
    </lineage>
</organism>
<feature type="region of interest" description="Disordered" evidence="1">
    <location>
        <begin position="1"/>
        <end position="101"/>
    </location>
</feature>
<protein>
    <submittedName>
        <fullName evidence="2">Uncharacterized protein</fullName>
    </submittedName>
</protein>
<dbReference type="EMBL" id="RJVU01080244">
    <property type="protein sequence ID" value="ROI15191.1"/>
    <property type="molecule type" value="Genomic_DNA"/>
</dbReference>
<name>A0A3N0XEF6_ANAGA</name>
<evidence type="ECO:0000313" key="3">
    <source>
        <dbReference type="Proteomes" id="UP000281406"/>
    </source>
</evidence>
<sequence>MTVGMVEEDFDTTTSVSTPHVPRPFHPEDIPKPPTRPTSDQEPEPKPPANPEPEPTSAMDLPVEEKVNPELDPEAIFVPGPEPTVGLGLRTCEPRLSQKES</sequence>
<proteinExistence type="predicted"/>
<evidence type="ECO:0000313" key="2">
    <source>
        <dbReference type="EMBL" id="ROI15191.1"/>
    </source>
</evidence>
<evidence type="ECO:0000256" key="1">
    <source>
        <dbReference type="SAM" id="MobiDB-lite"/>
    </source>
</evidence>
<accession>A0A3N0XEF6</accession>
<feature type="compositionally biased region" description="Basic and acidic residues" evidence="1">
    <location>
        <begin position="92"/>
        <end position="101"/>
    </location>
</feature>
<dbReference type="Proteomes" id="UP000281406">
    <property type="component" value="Unassembled WGS sequence"/>
</dbReference>
<reference evidence="2 3" key="1">
    <citation type="submission" date="2018-10" db="EMBL/GenBank/DDBJ databases">
        <title>Genome assembly for a Yunnan-Guizhou Plateau 3E fish, Anabarilius grahami (Regan), and its evolutionary and genetic applications.</title>
        <authorList>
            <person name="Jiang W."/>
        </authorList>
    </citation>
    <scope>NUCLEOTIDE SEQUENCE [LARGE SCALE GENOMIC DNA]</scope>
    <source>
        <strain evidence="2">AG-KIZ</strain>
        <tissue evidence="2">Muscle</tissue>
    </source>
</reference>
<dbReference type="AlphaFoldDB" id="A0A3N0XEF6"/>